<dbReference type="PANTHER" id="PTHR34061:SF17">
    <property type="entry name" value="EXPRESSED PROTEIN"/>
    <property type="match status" value="1"/>
</dbReference>
<feature type="compositionally biased region" description="Basic and acidic residues" evidence="1">
    <location>
        <begin position="96"/>
        <end position="105"/>
    </location>
</feature>
<reference evidence="2 3" key="1">
    <citation type="journal article" date="2020" name="Nat. Food">
        <title>A phased Vanilla planifolia genome enables genetic improvement of flavour and production.</title>
        <authorList>
            <person name="Hasing T."/>
            <person name="Tang H."/>
            <person name="Brym M."/>
            <person name="Khazi F."/>
            <person name="Huang T."/>
            <person name="Chambers A.H."/>
        </authorList>
    </citation>
    <scope>NUCLEOTIDE SEQUENCE [LARGE SCALE GENOMIC DNA]</scope>
    <source>
        <tissue evidence="2">Leaf</tissue>
    </source>
</reference>
<dbReference type="PANTHER" id="PTHR34061">
    <property type="entry name" value="PROTEIN, PUTATIVE-RELATED"/>
    <property type="match status" value="1"/>
</dbReference>
<evidence type="ECO:0000256" key="1">
    <source>
        <dbReference type="SAM" id="MobiDB-lite"/>
    </source>
</evidence>
<organism evidence="2 3">
    <name type="scientific">Vanilla planifolia</name>
    <name type="common">Vanilla</name>
    <dbReference type="NCBI Taxonomy" id="51239"/>
    <lineage>
        <taxon>Eukaryota</taxon>
        <taxon>Viridiplantae</taxon>
        <taxon>Streptophyta</taxon>
        <taxon>Embryophyta</taxon>
        <taxon>Tracheophyta</taxon>
        <taxon>Spermatophyta</taxon>
        <taxon>Magnoliopsida</taxon>
        <taxon>Liliopsida</taxon>
        <taxon>Asparagales</taxon>
        <taxon>Orchidaceae</taxon>
        <taxon>Vanilloideae</taxon>
        <taxon>Vanilleae</taxon>
        <taxon>Vanilla</taxon>
    </lineage>
</organism>
<proteinExistence type="predicted"/>
<dbReference type="EMBL" id="JADCNL010000009">
    <property type="protein sequence ID" value="KAG0467192.1"/>
    <property type="molecule type" value="Genomic_DNA"/>
</dbReference>
<feature type="compositionally biased region" description="Basic and acidic residues" evidence="1">
    <location>
        <begin position="66"/>
        <end position="86"/>
    </location>
</feature>
<sequence length="105" mass="12123">MDFFLPRERQWRCRGSHPSKVRRPSTHTVMDRTVSRVGGCIAKVFFGSLVRCSCINITTEDDEEPKDLPLIREDDNDRREGIDVRTTRRQRNGAVGEHHEGLRGC</sequence>
<dbReference type="Proteomes" id="UP000636800">
    <property type="component" value="Unassembled WGS sequence"/>
</dbReference>
<keyword evidence="3" id="KW-1185">Reference proteome</keyword>
<evidence type="ECO:0000313" key="2">
    <source>
        <dbReference type="EMBL" id="KAG0467192.1"/>
    </source>
</evidence>
<accession>A0A835QDI8</accession>
<comment type="caution">
    <text evidence="2">The sequence shown here is derived from an EMBL/GenBank/DDBJ whole genome shotgun (WGS) entry which is preliminary data.</text>
</comment>
<name>A0A835QDI8_VANPL</name>
<protein>
    <submittedName>
        <fullName evidence="2">Uncharacterized protein</fullName>
    </submittedName>
</protein>
<feature type="region of interest" description="Disordered" evidence="1">
    <location>
        <begin position="66"/>
        <end position="105"/>
    </location>
</feature>
<evidence type="ECO:0000313" key="3">
    <source>
        <dbReference type="Proteomes" id="UP000636800"/>
    </source>
</evidence>
<gene>
    <name evidence="2" type="ORF">HPP92_018772</name>
</gene>
<dbReference type="OrthoDB" id="1743994at2759"/>
<dbReference type="AlphaFoldDB" id="A0A835QDI8"/>